<feature type="compositionally biased region" description="Low complexity" evidence="1">
    <location>
        <begin position="873"/>
        <end position="892"/>
    </location>
</feature>
<feature type="compositionally biased region" description="Low complexity" evidence="1">
    <location>
        <begin position="350"/>
        <end position="359"/>
    </location>
</feature>
<feature type="compositionally biased region" description="Polar residues" evidence="1">
    <location>
        <begin position="540"/>
        <end position="555"/>
    </location>
</feature>
<feature type="compositionally biased region" description="Basic and acidic residues" evidence="1">
    <location>
        <begin position="663"/>
        <end position="681"/>
    </location>
</feature>
<evidence type="ECO:0000313" key="2">
    <source>
        <dbReference type="EMBL" id="KAF9459542.1"/>
    </source>
</evidence>
<feature type="region of interest" description="Disordered" evidence="1">
    <location>
        <begin position="465"/>
        <end position="921"/>
    </location>
</feature>
<feature type="compositionally biased region" description="Low complexity" evidence="1">
    <location>
        <begin position="735"/>
        <end position="752"/>
    </location>
</feature>
<feature type="region of interest" description="Disordered" evidence="1">
    <location>
        <begin position="173"/>
        <end position="451"/>
    </location>
</feature>
<feature type="compositionally biased region" description="Low complexity" evidence="1">
    <location>
        <begin position="556"/>
        <end position="587"/>
    </location>
</feature>
<dbReference type="AlphaFoldDB" id="A0A9P5XXG8"/>
<accession>A0A9P5XXG8</accession>
<organism evidence="2 3">
    <name type="scientific">Collybia nuda</name>
    <dbReference type="NCBI Taxonomy" id="64659"/>
    <lineage>
        <taxon>Eukaryota</taxon>
        <taxon>Fungi</taxon>
        <taxon>Dikarya</taxon>
        <taxon>Basidiomycota</taxon>
        <taxon>Agaricomycotina</taxon>
        <taxon>Agaricomycetes</taxon>
        <taxon>Agaricomycetidae</taxon>
        <taxon>Agaricales</taxon>
        <taxon>Tricholomatineae</taxon>
        <taxon>Clitocybaceae</taxon>
        <taxon>Collybia</taxon>
    </lineage>
</organism>
<feature type="compositionally biased region" description="Polar residues" evidence="1">
    <location>
        <begin position="322"/>
        <end position="332"/>
    </location>
</feature>
<evidence type="ECO:0000313" key="3">
    <source>
        <dbReference type="Proteomes" id="UP000807353"/>
    </source>
</evidence>
<protein>
    <submittedName>
        <fullName evidence="2">Uncharacterized protein</fullName>
    </submittedName>
</protein>
<gene>
    <name evidence="2" type="ORF">BDZ94DRAFT_1324688</name>
</gene>
<feature type="compositionally biased region" description="Basic and acidic residues" evidence="1">
    <location>
        <begin position="333"/>
        <end position="344"/>
    </location>
</feature>
<feature type="compositionally biased region" description="Polar residues" evidence="1">
    <location>
        <begin position="763"/>
        <end position="772"/>
    </location>
</feature>
<comment type="caution">
    <text evidence="2">The sequence shown here is derived from an EMBL/GenBank/DDBJ whole genome shotgun (WGS) entry which is preliminary data.</text>
</comment>
<evidence type="ECO:0000256" key="1">
    <source>
        <dbReference type="SAM" id="MobiDB-lite"/>
    </source>
</evidence>
<sequence>MSAPPSPYVSHTISQYKKKDRPPALDIPDDERKVLSNGEIQYQHSSDNGNLNHTLHQPSVQISLVEEGASMDQDYPVSRSTSTTSSLDPYYFGLQSPSDSPIPPLPPGPIQLSTTPDQRPVHKPVTPARDPAAIDRRGLVGVRELATPRWARAEKNDEDEPTDVVAESYDVLVPEDVEEDEPDSPWTIEAVDGEASERDDVMEPMSSNRLLRARPSITDESGGEEILYPRKHQAHIPDVSAKPQGEYVPDIESSEVSHPSAPWESTSPPSAFSQSTRRAKKRTSDEFEMDQFGALVSKRSGSSHTTKGREDKALSRKHRSLNVGSMSGSTSNRDTKGKERRRESIGLTISSGVKSSSSVTKPTERHARQTSTSSSSSNYADNNHHQRRVHNTDFSHLPPSPSSSSIQQFLRHTASSGSSQTPPLNSASKDNLHSSPNVAHSLLRGTQEGWSGLDDEATAEALRKLDGLSSKSARARASVGSFGRPSSSSRPGTPAGKTGGQWEGVGAAESDKSKRISHNGTTLSSDEQSSGIVTEKTPKKTGTSSTRSSFTPKRGSTSSTTYTSTPSSRDSASMSTTTSMTSISVTSGRHSTGKVRRNSAGSDISNSSDATSLKDRVASLAVAGDPIEDDSVPPVPPLPKDLSNYRSPPVTSISSSFPSTHPFSEEKEKRPSYDSDLDRTQSLEVPSLTSPPPIASSPLSLGHRSSQHYSSGYTSVTSAPESTPAVLKTPSKKWSFSSALNLKLSSSPSSSSQRAGGFPLSPRSVTFGQQLRKSTSKDQSNSGSSKSPWEPKQPDAMLSAGSLASLSSVGSVRTPGLTSVPSKTPDRGAIPSRSGTGSSGSTGHTTSQLAAPQPDPLSPNTSVRRGQSKRLTPSSIPFFRRSSSQSMQLPSSNTFATSSSPTLSSGNMSSTQALLTRNHPC</sequence>
<feature type="compositionally biased region" description="Polar residues" evidence="1">
    <location>
        <begin position="893"/>
        <end position="915"/>
    </location>
</feature>
<feature type="compositionally biased region" description="Low complexity" evidence="1">
    <location>
        <begin position="478"/>
        <end position="492"/>
    </location>
</feature>
<feature type="compositionally biased region" description="Polar residues" evidence="1">
    <location>
        <begin position="703"/>
        <end position="721"/>
    </location>
</feature>
<dbReference type="Proteomes" id="UP000807353">
    <property type="component" value="Unassembled WGS sequence"/>
</dbReference>
<proteinExistence type="predicted"/>
<name>A0A9P5XXG8_9AGAR</name>
<feature type="compositionally biased region" description="Low complexity" evidence="1">
    <location>
        <begin position="832"/>
        <end position="847"/>
    </location>
</feature>
<feature type="compositionally biased region" description="Polar residues" evidence="1">
    <location>
        <begin position="263"/>
        <end position="276"/>
    </location>
</feature>
<feature type="compositionally biased region" description="Polar residues" evidence="1">
    <location>
        <begin position="858"/>
        <end position="872"/>
    </location>
</feature>
<feature type="compositionally biased region" description="Polar residues" evidence="1">
    <location>
        <begin position="644"/>
        <end position="662"/>
    </location>
</feature>
<feature type="region of interest" description="Disordered" evidence="1">
    <location>
        <begin position="1"/>
        <end position="30"/>
    </location>
</feature>
<feature type="compositionally biased region" description="Polar residues" evidence="1">
    <location>
        <begin position="518"/>
        <end position="532"/>
    </location>
</feature>
<dbReference type="OrthoDB" id="9332038at2759"/>
<feature type="compositionally biased region" description="Pro residues" evidence="1">
    <location>
        <begin position="100"/>
        <end position="109"/>
    </location>
</feature>
<feature type="compositionally biased region" description="Polar residues" evidence="1">
    <location>
        <begin position="78"/>
        <end position="87"/>
    </location>
</feature>
<feature type="compositionally biased region" description="Polar residues" evidence="1">
    <location>
        <begin position="406"/>
        <end position="438"/>
    </location>
</feature>
<keyword evidence="3" id="KW-1185">Reference proteome</keyword>
<feature type="compositionally biased region" description="Polar residues" evidence="1">
    <location>
        <begin position="599"/>
        <end position="611"/>
    </location>
</feature>
<feature type="compositionally biased region" description="Low complexity" evidence="1">
    <location>
        <begin position="799"/>
        <end position="812"/>
    </location>
</feature>
<feature type="region of interest" description="Disordered" evidence="1">
    <location>
        <begin position="65"/>
        <end position="129"/>
    </location>
</feature>
<feature type="compositionally biased region" description="Low complexity" evidence="1">
    <location>
        <begin position="777"/>
        <end position="787"/>
    </location>
</feature>
<feature type="compositionally biased region" description="Acidic residues" evidence="1">
    <location>
        <begin position="173"/>
        <end position="183"/>
    </location>
</feature>
<reference evidence="2" key="1">
    <citation type="submission" date="2020-11" db="EMBL/GenBank/DDBJ databases">
        <authorList>
            <consortium name="DOE Joint Genome Institute"/>
            <person name="Ahrendt S."/>
            <person name="Riley R."/>
            <person name="Andreopoulos W."/>
            <person name="Labutti K."/>
            <person name="Pangilinan J."/>
            <person name="Ruiz-Duenas F.J."/>
            <person name="Barrasa J.M."/>
            <person name="Sanchez-Garcia M."/>
            <person name="Camarero S."/>
            <person name="Miyauchi S."/>
            <person name="Serrano A."/>
            <person name="Linde D."/>
            <person name="Babiker R."/>
            <person name="Drula E."/>
            <person name="Ayuso-Fernandez I."/>
            <person name="Pacheco R."/>
            <person name="Padilla G."/>
            <person name="Ferreira P."/>
            <person name="Barriuso J."/>
            <person name="Kellner H."/>
            <person name="Castanera R."/>
            <person name="Alfaro M."/>
            <person name="Ramirez L."/>
            <person name="Pisabarro A.G."/>
            <person name="Kuo A."/>
            <person name="Tritt A."/>
            <person name="Lipzen A."/>
            <person name="He G."/>
            <person name="Yan M."/>
            <person name="Ng V."/>
            <person name="Cullen D."/>
            <person name="Martin F."/>
            <person name="Rosso M.-N."/>
            <person name="Henrissat B."/>
            <person name="Hibbett D."/>
            <person name="Martinez A.T."/>
            <person name="Grigoriev I.V."/>
        </authorList>
    </citation>
    <scope>NUCLEOTIDE SEQUENCE</scope>
    <source>
        <strain evidence="2">CBS 247.69</strain>
    </source>
</reference>
<dbReference type="EMBL" id="MU150314">
    <property type="protein sequence ID" value="KAF9459542.1"/>
    <property type="molecule type" value="Genomic_DNA"/>
</dbReference>